<organism evidence="1 2">
    <name type="scientific">Brassica napus</name>
    <name type="common">Rape</name>
    <dbReference type="NCBI Taxonomy" id="3708"/>
    <lineage>
        <taxon>Eukaryota</taxon>
        <taxon>Viridiplantae</taxon>
        <taxon>Streptophyta</taxon>
        <taxon>Embryophyta</taxon>
        <taxon>Tracheophyta</taxon>
        <taxon>Spermatophyta</taxon>
        <taxon>Magnoliopsida</taxon>
        <taxon>eudicotyledons</taxon>
        <taxon>Gunneridae</taxon>
        <taxon>Pentapetalae</taxon>
        <taxon>rosids</taxon>
        <taxon>malvids</taxon>
        <taxon>Brassicales</taxon>
        <taxon>Brassicaceae</taxon>
        <taxon>Brassiceae</taxon>
        <taxon>Brassica</taxon>
    </lineage>
</organism>
<keyword evidence="2" id="KW-1185">Reference proteome</keyword>
<dbReference type="Proteomes" id="UP000824890">
    <property type="component" value="Unassembled WGS sequence"/>
</dbReference>
<protein>
    <submittedName>
        <fullName evidence="1">Uncharacterized protein</fullName>
    </submittedName>
</protein>
<proteinExistence type="predicted"/>
<dbReference type="EMBL" id="JAGKQM010000015">
    <property type="protein sequence ID" value="KAH0879404.1"/>
    <property type="molecule type" value="Genomic_DNA"/>
</dbReference>
<evidence type="ECO:0000313" key="1">
    <source>
        <dbReference type="EMBL" id="KAH0879404.1"/>
    </source>
</evidence>
<feature type="non-terminal residue" evidence="1">
    <location>
        <position position="1"/>
    </location>
</feature>
<sequence>GVEDAFIGQPLKSGIYSVKSGIYSVKSGYQSAMTVSHPPHSSSSLDWYKDVWSTHTSEKLKSILQRTIPLGENLQRRGFNSDLAVQDGRKPSLVWDILPLKNTVHLAVQQNFAAALEASRNTICLPPSGVSVNILPWICWQLWITRNHLVFKDRIFTSEEVALHSITTVREWITEQGASILKQSSQSPRQI</sequence>
<gene>
    <name evidence="1" type="ORF">HID58_066798</name>
</gene>
<evidence type="ECO:0000313" key="2">
    <source>
        <dbReference type="Proteomes" id="UP000824890"/>
    </source>
</evidence>
<reference evidence="1 2" key="1">
    <citation type="submission" date="2021-05" db="EMBL/GenBank/DDBJ databases">
        <title>Genome Assembly of Synthetic Allotetraploid Brassica napus Reveals Homoeologous Exchanges between Subgenomes.</title>
        <authorList>
            <person name="Davis J.T."/>
        </authorList>
    </citation>
    <scope>NUCLEOTIDE SEQUENCE [LARGE SCALE GENOMIC DNA]</scope>
    <source>
        <strain evidence="2">cv. Da-Ae</strain>
        <tissue evidence="1">Seedling</tissue>
    </source>
</reference>
<name>A0ABQ7ZGP6_BRANA</name>
<accession>A0ABQ7ZGP6</accession>
<comment type="caution">
    <text evidence="1">The sequence shown here is derived from an EMBL/GenBank/DDBJ whole genome shotgun (WGS) entry which is preliminary data.</text>
</comment>
<feature type="non-terminal residue" evidence="1">
    <location>
        <position position="191"/>
    </location>
</feature>